<comment type="caution">
    <text evidence="1">The sequence shown here is derived from an EMBL/GenBank/DDBJ whole genome shotgun (WGS) entry which is preliminary data.</text>
</comment>
<proteinExistence type="predicted"/>
<dbReference type="EMBL" id="BGZK01001048">
    <property type="protein sequence ID" value="GBP69662.1"/>
    <property type="molecule type" value="Genomic_DNA"/>
</dbReference>
<evidence type="ECO:0000313" key="2">
    <source>
        <dbReference type="Proteomes" id="UP000299102"/>
    </source>
</evidence>
<name>A0A4C1Y4A6_EUMVA</name>
<reference evidence="1 2" key="1">
    <citation type="journal article" date="2019" name="Commun. Biol.">
        <title>The bagworm genome reveals a unique fibroin gene that provides high tensile strength.</title>
        <authorList>
            <person name="Kono N."/>
            <person name="Nakamura H."/>
            <person name="Ohtoshi R."/>
            <person name="Tomita M."/>
            <person name="Numata K."/>
            <person name="Arakawa K."/>
        </authorList>
    </citation>
    <scope>NUCLEOTIDE SEQUENCE [LARGE SCALE GENOMIC DNA]</scope>
</reference>
<dbReference type="AlphaFoldDB" id="A0A4C1Y4A6"/>
<accession>A0A4C1Y4A6</accession>
<sequence length="88" mass="10065">MGNEELSPKKLLGHRCEQPRADVNADKVCRTPKSATTYINYLENTVEANNNREHTRLECIPIDNQSDETVLPPLPSYPFVRRITSRPD</sequence>
<dbReference type="Proteomes" id="UP000299102">
    <property type="component" value="Unassembled WGS sequence"/>
</dbReference>
<evidence type="ECO:0000313" key="1">
    <source>
        <dbReference type="EMBL" id="GBP69662.1"/>
    </source>
</evidence>
<keyword evidence="2" id="KW-1185">Reference proteome</keyword>
<organism evidence="1 2">
    <name type="scientific">Eumeta variegata</name>
    <name type="common">Bagworm moth</name>
    <name type="synonym">Eumeta japonica</name>
    <dbReference type="NCBI Taxonomy" id="151549"/>
    <lineage>
        <taxon>Eukaryota</taxon>
        <taxon>Metazoa</taxon>
        <taxon>Ecdysozoa</taxon>
        <taxon>Arthropoda</taxon>
        <taxon>Hexapoda</taxon>
        <taxon>Insecta</taxon>
        <taxon>Pterygota</taxon>
        <taxon>Neoptera</taxon>
        <taxon>Endopterygota</taxon>
        <taxon>Lepidoptera</taxon>
        <taxon>Glossata</taxon>
        <taxon>Ditrysia</taxon>
        <taxon>Tineoidea</taxon>
        <taxon>Psychidae</taxon>
        <taxon>Oiketicinae</taxon>
        <taxon>Eumeta</taxon>
    </lineage>
</organism>
<gene>
    <name evidence="1" type="ORF">EVAR_49914_1</name>
</gene>
<protein>
    <submittedName>
        <fullName evidence="1">Uncharacterized protein</fullName>
    </submittedName>
</protein>